<accession>A0AAV7JRH2</accession>
<evidence type="ECO:0000256" key="1">
    <source>
        <dbReference type="ARBA" id="ARBA00000900"/>
    </source>
</evidence>
<evidence type="ECO:0000256" key="6">
    <source>
        <dbReference type="ARBA" id="ARBA00022803"/>
    </source>
</evidence>
<dbReference type="Pfam" id="PF04564">
    <property type="entry name" value="U-box"/>
    <property type="match status" value="1"/>
</dbReference>
<dbReference type="PROSITE" id="PS50005">
    <property type="entry name" value="TPR"/>
    <property type="match status" value="2"/>
</dbReference>
<dbReference type="InterPro" id="IPR019734">
    <property type="entry name" value="TPR_rpt"/>
</dbReference>
<evidence type="ECO:0000256" key="8">
    <source>
        <dbReference type="ARBA" id="ARBA00044543"/>
    </source>
</evidence>
<gene>
    <name evidence="11" type="ORF">LOD99_5087</name>
</gene>
<dbReference type="Proteomes" id="UP001165289">
    <property type="component" value="Unassembled WGS sequence"/>
</dbReference>
<dbReference type="SUPFAM" id="SSF57850">
    <property type="entry name" value="RING/U-box"/>
    <property type="match status" value="1"/>
</dbReference>
<keyword evidence="6 9" id="KW-0802">TPR repeat</keyword>
<protein>
    <recommendedName>
        <fullName evidence="7">E3 ubiquitin-protein ligase CHIP</fullName>
        <ecNumber evidence="2">2.3.2.27</ecNumber>
    </recommendedName>
    <alternativeName>
        <fullName evidence="8">RING-type E3 ubiquitin transferase CHIP</fullName>
    </alternativeName>
</protein>
<dbReference type="InterPro" id="IPR045202">
    <property type="entry name" value="CHIP_RING-Ubox"/>
</dbReference>
<dbReference type="GO" id="GO:0000209">
    <property type="term" value="P:protein polyubiquitination"/>
    <property type="evidence" value="ECO:0007669"/>
    <property type="project" value="TreeGrafter"/>
</dbReference>
<evidence type="ECO:0000256" key="3">
    <source>
        <dbReference type="ARBA" id="ARBA00022679"/>
    </source>
</evidence>
<dbReference type="GO" id="GO:0043161">
    <property type="term" value="P:proteasome-mediated ubiquitin-dependent protein catabolic process"/>
    <property type="evidence" value="ECO:0007669"/>
    <property type="project" value="TreeGrafter"/>
</dbReference>
<dbReference type="PANTHER" id="PTHR46803">
    <property type="entry name" value="E3 UBIQUITIN-PROTEIN LIGASE CHIP"/>
    <property type="match status" value="1"/>
</dbReference>
<dbReference type="EC" id="2.3.2.27" evidence="2"/>
<evidence type="ECO:0000259" key="10">
    <source>
        <dbReference type="PROSITE" id="PS51698"/>
    </source>
</evidence>
<keyword evidence="3" id="KW-0808">Transferase</keyword>
<dbReference type="PANTHER" id="PTHR46803:SF2">
    <property type="entry name" value="E3 UBIQUITIN-PROTEIN LIGASE CHIP"/>
    <property type="match status" value="1"/>
</dbReference>
<dbReference type="Pfam" id="PF13181">
    <property type="entry name" value="TPR_8"/>
    <property type="match status" value="1"/>
</dbReference>
<dbReference type="Gene3D" id="1.25.40.10">
    <property type="entry name" value="Tetratricopeptide repeat domain"/>
    <property type="match status" value="1"/>
</dbReference>
<keyword evidence="4" id="KW-0677">Repeat</keyword>
<feature type="repeat" description="TPR" evidence="9">
    <location>
        <begin position="74"/>
        <end position="107"/>
    </location>
</feature>
<evidence type="ECO:0000313" key="11">
    <source>
        <dbReference type="EMBL" id="KAI6651479.1"/>
    </source>
</evidence>
<dbReference type="GO" id="GO:0071218">
    <property type="term" value="P:cellular response to misfolded protein"/>
    <property type="evidence" value="ECO:0007669"/>
    <property type="project" value="TreeGrafter"/>
</dbReference>
<dbReference type="PROSITE" id="PS51698">
    <property type="entry name" value="U_BOX"/>
    <property type="match status" value="1"/>
</dbReference>
<dbReference type="GO" id="GO:0061630">
    <property type="term" value="F:ubiquitin protein ligase activity"/>
    <property type="evidence" value="ECO:0007669"/>
    <property type="project" value="UniProtKB-EC"/>
</dbReference>
<evidence type="ECO:0000256" key="2">
    <source>
        <dbReference type="ARBA" id="ARBA00012483"/>
    </source>
</evidence>
<name>A0AAV7JRH2_9METZ</name>
<comment type="caution">
    <text evidence="11">The sequence shown here is derived from an EMBL/GenBank/DDBJ whole genome shotgun (WGS) entry which is preliminary data.</text>
</comment>
<dbReference type="InterPro" id="IPR013083">
    <property type="entry name" value="Znf_RING/FYVE/PHD"/>
</dbReference>
<reference evidence="11 12" key="1">
    <citation type="journal article" date="2023" name="BMC Biol.">
        <title>The compact genome of the sponge Oopsacas minuta (Hexactinellida) is lacking key metazoan core genes.</title>
        <authorList>
            <person name="Santini S."/>
            <person name="Schenkelaars Q."/>
            <person name="Jourda C."/>
            <person name="Duchesne M."/>
            <person name="Belahbib H."/>
            <person name="Rocher C."/>
            <person name="Selva M."/>
            <person name="Riesgo A."/>
            <person name="Vervoort M."/>
            <person name="Leys S.P."/>
            <person name="Kodjabachian L."/>
            <person name="Le Bivic A."/>
            <person name="Borchiellini C."/>
            <person name="Claverie J.M."/>
            <person name="Renard E."/>
        </authorList>
    </citation>
    <scope>NUCLEOTIDE SEQUENCE [LARGE SCALE GENOMIC DNA]</scope>
    <source>
        <strain evidence="11">SPO-2</strain>
    </source>
</reference>
<proteinExistence type="predicted"/>
<dbReference type="SMART" id="SM00028">
    <property type="entry name" value="TPR"/>
    <property type="match status" value="3"/>
</dbReference>
<organism evidence="11 12">
    <name type="scientific">Oopsacas minuta</name>
    <dbReference type="NCBI Taxonomy" id="111878"/>
    <lineage>
        <taxon>Eukaryota</taxon>
        <taxon>Metazoa</taxon>
        <taxon>Porifera</taxon>
        <taxon>Hexactinellida</taxon>
        <taxon>Hexasterophora</taxon>
        <taxon>Lyssacinosida</taxon>
        <taxon>Leucopsacidae</taxon>
        <taxon>Oopsacas</taxon>
    </lineage>
</organism>
<evidence type="ECO:0000256" key="4">
    <source>
        <dbReference type="ARBA" id="ARBA00022737"/>
    </source>
</evidence>
<dbReference type="InterPro" id="IPR003613">
    <property type="entry name" value="Ubox_domain"/>
</dbReference>
<feature type="repeat" description="TPR" evidence="9">
    <location>
        <begin position="6"/>
        <end position="39"/>
    </location>
</feature>
<evidence type="ECO:0000313" key="12">
    <source>
        <dbReference type="Proteomes" id="UP001165289"/>
    </source>
</evidence>
<feature type="domain" description="U-box" evidence="10">
    <location>
        <begin position="195"/>
        <end position="269"/>
    </location>
</feature>
<evidence type="ECO:0000256" key="9">
    <source>
        <dbReference type="PROSITE-ProRule" id="PRU00339"/>
    </source>
</evidence>
<dbReference type="GO" id="GO:0045862">
    <property type="term" value="P:positive regulation of proteolysis"/>
    <property type="evidence" value="ECO:0007669"/>
    <property type="project" value="TreeGrafter"/>
</dbReference>
<dbReference type="CDD" id="cd16654">
    <property type="entry name" value="RING-Ubox_CHIP"/>
    <property type="match status" value="1"/>
</dbReference>
<dbReference type="EMBL" id="JAKMXF010000303">
    <property type="protein sequence ID" value="KAI6651479.1"/>
    <property type="molecule type" value="Genomic_DNA"/>
</dbReference>
<dbReference type="Gene3D" id="3.30.40.10">
    <property type="entry name" value="Zinc/RING finger domain, C3HC4 (zinc finger)"/>
    <property type="match status" value="1"/>
</dbReference>
<dbReference type="GO" id="GO:0051087">
    <property type="term" value="F:protein-folding chaperone binding"/>
    <property type="evidence" value="ECO:0007669"/>
    <property type="project" value="TreeGrafter"/>
</dbReference>
<keyword evidence="12" id="KW-1185">Reference proteome</keyword>
<dbReference type="InterPro" id="IPR011990">
    <property type="entry name" value="TPR-like_helical_dom_sf"/>
</dbReference>
<dbReference type="Pfam" id="PF18391">
    <property type="entry name" value="CHIP_TPR_N"/>
    <property type="match status" value="1"/>
</dbReference>
<dbReference type="SMART" id="SM00504">
    <property type="entry name" value="Ubox"/>
    <property type="match status" value="1"/>
</dbReference>
<comment type="catalytic activity">
    <reaction evidence="1">
        <text>S-ubiquitinyl-[E2 ubiquitin-conjugating enzyme]-L-cysteine + [acceptor protein]-L-lysine = [E2 ubiquitin-conjugating enzyme]-L-cysteine + N(6)-ubiquitinyl-[acceptor protein]-L-lysine.</text>
        <dbReference type="EC" id="2.3.2.27"/>
    </reaction>
</comment>
<dbReference type="Gene3D" id="6.10.140.2020">
    <property type="match status" value="1"/>
</dbReference>
<dbReference type="AlphaFoldDB" id="A0AAV7JRH2"/>
<dbReference type="GO" id="GO:0006515">
    <property type="term" value="P:protein quality control for misfolded or incompletely synthesized proteins"/>
    <property type="evidence" value="ECO:0007669"/>
    <property type="project" value="TreeGrafter"/>
</dbReference>
<evidence type="ECO:0000256" key="7">
    <source>
        <dbReference type="ARBA" id="ARBA00044534"/>
    </source>
</evidence>
<dbReference type="GO" id="GO:0005737">
    <property type="term" value="C:cytoplasm"/>
    <property type="evidence" value="ECO:0007669"/>
    <property type="project" value="TreeGrafter"/>
</dbReference>
<dbReference type="FunFam" id="3.30.40.10:FF:000124">
    <property type="entry name" value="STIP1 homology and U box-containing protein 1"/>
    <property type="match status" value="1"/>
</dbReference>
<dbReference type="SUPFAM" id="SSF48452">
    <property type="entry name" value="TPR-like"/>
    <property type="match status" value="1"/>
</dbReference>
<dbReference type="InterPro" id="IPR041312">
    <property type="entry name" value="CHIP_TPR_N"/>
</dbReference>
<keyword evidence="5" id="KW-0833">Ubl conjugation pathway</keyword>
<evidence type="ECO:0000256" key="5">
    <source>
        <dbReference type="ARBA" id="ARBA00022786"/>
    </source>
</evidence>
<sequence>MSSGSPKDLKETGNRYFSQGNFPEAIGQYSKAIVRTPSNAILYTNRALANLKLNNWQECIDDCNSALIIETNMVKGYYFMGQALVELQLYDEAIEALKKAYTLSNEQRRFFGDDIASALRLAKRRRFELLEEKRIRQEIELQTYLDKLITADTDKLMSKSQGEDERKDVEETGKQKKKELNELFAAVDERRKKRDIPDYLCGKISFDIMTDPVITPSGITYDRKHLESHLHRVGQFDPITREPLNEQSLIPNLALKDVIDNFVYDNPWLDDCN</sequence>
<dbReference type="Pfam" id="PF13414">
    <property type="entry name" value="TPR_11"/>
    <property type="match status" value="1"/>
</dbReference>